<dbReference type="Pfam" id="PF05618">
    <property type="entry name" value="Zn_protease"/>
    <property type="match status" value="1"/>
</dbReference>
<accession>A0ABT7Y3Z8</accession>
<dbReference type="Proteomes" id="UP001169719">
    <property type="component" value="Unassembled WGS sequence"/>
</dbReference>
<proteinExistence type="predicted"/>
<protein>
    <submittedName>
        <fullName evidence="2">ATP-dependent zinc protease</fullName>
    </submittedName>
</protein>
<dbReference type="PROSITE" id="PS51257">
    <property type="entry name" value="PROKAR_LIPOPROTEIN"/>
    <property type="match status" value="1"/>
</dbReference>
<dbReference type="EMBL" id="JAUEOZ010000002">
    <property type="protein sequence ID" value="MDN2482769.1"/>
    <property type="molecule type" value="Genomic_DNA"/>
</dbReference>
<gene>
    <name evidence="2" type="ORF">QWJ08_15625</name>
</gene>
<dbReference type="PANTHER" id="PTHR38037:SF2">
    <property type="entry name" value="ATP-DEPENDENT ZINC PROTEASE DOMAIN-CONTAINING PROTEIN-RELATED"/>
    <property type="match status" value="1"/>
</dbReference>
<evidence type="ECO:0000313" key="3">
    <source>
        <dbReference type="Proteomes" id="UP001169719"/>
    </source>
</evidence>
<name>A0ABT7Y3Z8_9VIBR</name>
<keyword evidence="2" id="KW-0378">Hydrolase</keyword>
<comment type="caution">
    <text evidence="2">The sequence shown here is derived from an EMBL/GenBank/DDBJ whole genome shotgun (WGS) entry which is preliminary data.</text>
</comment>
<evidence type="ECO:0000313" key="2">
    <source>
        <dbReference type="EMBL" id="MDN2482769.1"/>
    </source>
</evidence>
<dbReference type="Gene3D" id="2.40.70.10">
    <property type="entry name" value="Acid Proteases"/>
    <property type="match status" value="1"/>
</dbReference>
<dbReference type="PANTHER" id="PTHR38037">
    <property type="entry name" value="ZN_PROTEASE DOMAIN-CONTAINING PROTEIN"/>
    <property type="match status" value="1"/>
</dbReference>
<dbReference type="GO" id="GO:0008233">
    <property type="term" value="F:peptidase activity"/>
    <property type="evidence" value="ECO:0007669"/>
    <property type="project" value="UniProtKB-KW"/>
</dbReference>
<dbReference type="RefSeq" id="WP_289962816.1">
    <property type="nucleotide sequence ID" value="NZ_JAUEOZ010000002.1"/>
</dbReference>
<dbReference type="GO" id="GO:0006508">
    <property type="term" value="P:proteolysis"/>
    <property type="evidence" value="ECO:0007669"/>
    <property type="project" value="UniProtKB-KW"/>
</dbReference>
<dbReference type="InterPro" id="IPR008503">
    <property type="entry name" value="Asp_endopeptidase"/>
</dbReference>
<dbReference type="InterPro" id="IPR021109">
    <property type="entry name" value="Peptidase_aspartic_dom_sf"/>
</dbReference>
<dbReference type="SUPFAM" id="SSF50630">
    <property type="entry name" value="Acid proteases"/>
    <property type="match status" value="1"/>
</dbReference>
<keyword evidence="2" id="KW-0645">Protease</keyword>
<sequence>MTSRLFPALLVLALSGCASTDHVALHEETLEQLKSSELSILNKMNYLELQISNQTDYIESLEYEVIELQSALEQSRSVFNEQLDDISEKSAQPPVVVTQAPTPVHGVVLGSVERVQFDALNATFDARVDTGAATSSVNAADIEQFERNGKRWVRFHIADDDGNVVQNEQDEPAWVEAPVVRMAKIRQSSSEEAERRFVIEMWVRLGDLHEKAQFTLADRSQMSHPVLLGREFIRDIAVVDVSKQYIHTESKQK</sequence>
<evidence type="ECO:0000259" key="1">
    <source>
        <dbReference type="Pfam" id="PF05618"/>
    </source>
</evidence>
<organism evidence="2 3">
    <name type="scientific">Vibrio agarivorans</name>
    <dbReference type="NCBI Taxonomy" id="153622"/>
    <lineage>
        <taxon>Bacteria</taxon>
        <taxon>Pseudomonadati</taxon>
        <taxon>Pseudomonadota</taxon>
        <taxon>Gammaproteobacteria</taxon>
        <taxon>Vibrionales</taxon>
        <taxon>Vibrionaceae</taxon>
        <taxon>Vibrio</taxon>
    </lineage>
</organism>
<feature type="domain" description="Retropepsin-like aspartic endopeptidase" evidence="1">
    <location>
        <begin position="108"/>
        <end position="249"/>
    </location>
</feature>
<keyword evidence="3" id="KW-1185">Reference proteome</keyword>
<reference evidence="2" key="1">
    <citation type="submission" date="2024-05" db="EMBL/GenBank/DDBJ databases">
        <title>Genome Sequences of Four Agar- Degrading Marine Bacteria.</title>
        <authorList>
            <person name="Phillips E.K."/>
            <person name="Shaffer J.C."/>
            <person name="Henson M.W."/>
            <person name="Temperton B."/>
            <person name="Thrash C.J."/>
            <person name="Martin M.O."/>
        </authorList>
    </citation>
    <scope>NUCLEOTIDE SEQUENCE</scope>
    <source>
        <strain evidence="2">EKP203</strain>
    </source>
</reference>